<evidence type="ECO:0000313" key="1">
    <source>
        <dbReference type="EMBL" id="KHQ53178.1"/>
    </source>
</evidence>
<dbReference type="RefSeq" id="WP_043140988.1">
    <property type="nucleotide sequence ID" value="NZ_BMGQ01000005.1"/>
</dbReference>
<keyword evidence="2" id="KW-1185">Reference proteome</keyword>
<gene>
    <name evidence="1" type="ORF">OA50_02205</name>
</gene>
<organism evidence="1 2">
    <name type="scientific">Mameliella alba</name>
    <dbReference type="NCBI Taxonomy" id="561184"/>
    <lineage>
        <taxon>Bacteria</taxon>
        <taxon>Pseudomonadati</taxon>
        <taxon>Pseudomonadota</taxon>
        <taxon>Alphaproteobacteria</taxon>
        <taxon>Rhodobacterales</taxon>
        <taxon>Roseobacteraceae</taxon>
        <taxon>Mameliella</taxon>
    </lineage>
</organism>
<protein>
    <submittedName>
        <fullName evidence="1">Uncharacterized protein</fullName>
    </submittedName>
</protein>
<accession>A0A0B3S2J7</accession>
<reference evidence="1 2" key="1">
    <citation type="submission" date="2014-10" db="EMBL/GenBank/DDBJ databases">
        <title>Genome sequence of Ponticoccus sp. strain UMTAT08 isolated from clonal culture of toxic dinoflagellate Alexandrium tamiyavanichii.</title>
        <authorList>
            <person name="Gan H.Y."/>
            <person name="Muhd D.-D."/>
            <person name="Mohd Noor M.E."/>
            <person name="Yeong Y.S."/>
            <person name="Usup G."/>
        </authorList>
    </citation>
    <scope>NUCLEOTIDE SEQUENCE [LARGE SCALE GENOMIC DNA]</scope>
    <source>
        <strain evidence="1 2">UMTAT08</strain>
    </source>
</reference>
<dbReference type="EMBL" id="JSUQ01000008">
    <property type="protein sequence ID" value="KHQ53178.1"/>
    <property type="molecule type" value="Genomic_DNA"/>
</dbReference>
<dbReference type="AlphaFoldDB" id="A0A0B3S2J7"/>
<dbReference type="OrthoDB" id="8351399at2"/>
<sequence>MKVRFEPALPDLSYTIQAPLLVDLEGAGCFWAESWSLEHVTRPISVPRLSGEATITIPFQGFGITLQARLAYDPDIDGFRFSAIGQRESEVLANFYRQLATGRAMTMDRMILAMDAPVEKISMEQTPKEVAAETRRALPRPTRVLTAVAIYALFAFFAYKPVVLPIYQALSVGPASAETQKN</sequence>
<accession>A0A225QNP2</accession>
<accession>A0A225PUF9</accession>
<dbReference type="Proteomes" id="UP000030960">
    <property type="component" value="Unassembled WGS sequence"/>
</dbReference>
<proteinExistence type="predicted"/>
<name>A0A0B3S2J7_9RHOB</name>
<dbReference type="GeneID" id="66501197"/>
<comment type="caution">
    <text evidence="1">The sequence shown here is derived from an EMBL/GenBank/DDBJ whole genome shotgun (WGS) entry which is preliminary data.</text>
</comment>
<dbReference type="STRING" id="561184.SAMN05216376_10611"/>
<evidence type="ECO:0000313" key="2">
    <source>
        <dbReference type="Proteomes" id="UP000030960"/>
    </source>
</evidence>